<keyword evidence="2" id="KW-0812">Transmembrane</keyword>
<gene>
    <name evidence="5" type="ORF">EK21DRAFT_109288</name>
</gene>
<evidence type="ECO:0000256" key="3">
    <source>
        <dbReference type="SAM" id="SignalP"/>
    </source>
</evidence>
<evidence type="ECO:0000256" key="2">
    <source>
        <dbReference type="SAM" id="Phobius"/>
    </source>
</evidence>
<name>A0A9P4LQV9_9PLEO</name>
<protein>
    <recommendedName>
        <fullName evidence="4">DUF7732 domain-containing protein</fullName>
    </recommendedName>
</protein>
<keyword evidence="2" id="KW-1133">Transmembrane helix</keyword>
<keyword evidence="2" id="KW-0472">Membrane</keyword>
<dbReference type="Proteomes" id="UP000799777">
    <property type="component" value="Unassembled WGS sequence"/>
</dbReference>
<evidence type="ECO:0000313" key="6">
    <source>
        <dbReference type="Proteomes" id="UP000799777"/>
    </source>
</evidence>
<keyword evidence="3" id="KW-0732">Signal</keyword>
<dbReference type="PANTHER" id="PTHR42091">
    <property type="entry name" value="CONSERVED GLYCINE-RICH PROTEIN (AFU_ORTHOLOGUE AFUA_7G02440)"/>
    <property type="match status" value="1"/>
</dbReference>
<feature type="domain" description="DUF7732" evidence="4">
    <location>
        <begin position="116"/>
        <end position="262"/>
    </location>
</feature>
<accession>A0A9P4LQV9</accession>
<dbReference type="EMBL" id="ML978168">
    <property type="protein sequence ID" value="KAF2033152.1"/>
    <property type="molecule type" value="Genomic_DNA"/>
</dbReference>
<feature type="region of interest" description="Disordered" evidence="1">
    <location>
        <begin position="41"/>
        <end position="109"/>
    </location>
</feature>
<evidence type="ECO:0000313" key="5">
    <source>
        <dbReference type="EMBL" id="KAF2033152.1"/>
    </source>
</evidence>
<dbReference type="OrthoDB" id="5425547at2759"/>
<sequence>MVRILSGLTYIALFTQAISAASIPDAHINALDVLEAHAGSAPRSADIVSPDHTLEKRKGGGGRGGGSSSSSSSSSGGGRSSGGSSSSSSRTSSSSFVGGSTRLGSGPSRSYGRGGYYGGGAAVPYQAGSRTPKGLVAGALIAPIAILAIMPGLWLYSVYPYYYNNPYRFYNRTATNHTNTNNDARSLLALRQEATGANQTLPVVCLCQDFAVCGCDENTDQQYISDLVGDGDYSKLNKSLITVSDVNGTRTLVLNGSLPNGTTAPGGVDDAAASLAIGKYSGYWAMGLIVLYGVFI</sequence>
<feature type="chain" id="PRO_5040383755" description="DUF7732 domain-containing protein" evidence="3">
    <location>
        <begin position="21"/>
        <end position="296"/>
    </location>
</feature>
<evidence type="ECO:0000259" key="4">
    <source>
        <dbReference type="Pfam" id="PF24866"/>
    </source>
</evidence>
<feature type="signal peptide" evidence="3">
    <location>
        <begin position="1"/>
        <end position="20"/>
    </location>
</feature>
<dbReference type="PANTHER" id="PTHR42091:SF1">
    <property type="entry name" value="CONSERVED GLYCINE-RICH PROTEIN (AFU_ORTHOLOGUE AFUA_7G02440)"/>
    <property type="match status" value="1"/>
</dbReference>
<reference evidence="5" key="1">
    <citation type="journal article" date="2020" name="Stud. Mycol.">
        <title>101 Dothideomycetes genomes: a test case for predicting lifestyles and emergence of pathogens.</title>
        <authorList>
            <person name="Haridas S."/>
            <person name="Albert R."/>
            <person name="Binder M."/>
            <person name="Bloem J."/>
            <person name="Labutti K."/>
            <person name="Salamov A."/>
            <person name="Andreopoulos B."/>
            <person name="Baker S."/>
            <person name="Barry K."/>
            <person name="Bills G."/>
            <person name="Bluhm B."/>
            <person name="Cannon C."/>
            <person name="Castanera R."/>
            <person name="Culley D."/>
            <person name="Daum C."/>
            <person name="Ezra D."/>
            <person name="Gonzalez J."/>
            <person name="Henrissat B."/>
            <person name="Kuo A."/>
            <person name="Liang C."/>
            <person name="Lipzen A."/>
            <person name="Lutzoni F."/>
            <person name="Magnuson J."/>
            <person name="Mondo S."/>
            <person name="Nolan M."/>
            <person name="Ohm R."/>
            <person name="Pangilinan J."/>
            <person name="Park H.-J."/>
            <person name="Ramirez L."/>
            <person name="Alfaro M."/>
            <person name="Sun H."/>
            <person name="Tritt A."/>
            <person name="Yoshinaga Y."/>
            <person name="Zwiers L.-H."/>
            <person name="Turgeon B."/>
            <person name="Goodwin S."/>
            <person name="Spatafora J."/>
            <person name="Crous P."/>
            <person name="Grigoriev I."/>
        </authorList>
    </citation>
    <scope>NUCLEOTIDE SEQUENCE</scope>
    <source>
        <strain evidence="5">CBS 110217</strain>
    </source>
</reference>
<dbReference type="Pfam" id="PF24866">
    <property type="entry name" value="DUF7732"/>
    <property type="match status" value="1"/>
</dbReference>
<dbReference type="InterPro" id="IPR056634">
    <property type="entry name" value="DUF7732"/>
</dbReference>
<dbReference type="AlphaFoldDB" id="A0A9P4LQV9"/>
<comment type="caution">
    <text evidence="5">The sequence shown here is derived from an EMBL/GenBank/DDBJ whole genome shotgun (WGS) entry which is preliminary data.</text>
</comment>
<evidence type="ECO:0000256" key="1">
    <source>
        <dbReference type="SAM" id="MobiDB-lite"/>
    </source>
</evidence>
<proteinExistence type="predicted"/>
<feature type="compositionally biased region" description="Low complexity" evidence="1">
    <location>
        <begin position="82"/>
        <end position="109"/>
    </location>
</feature>
<feature type="transmembrane region" description="Helical" evidence="2">
    <location>
        <begin position="135"/>
        <end position="159"/>
    </location>
</feature>
<keyword evidence="6" id="KW-1185">Reference proteome</keyword>
<organism evidence="5 6">
    <name type="scientific">Setomelanomma holmii</name>
    <dbReference type="NCBI Taxonomy" id="210430"/>
    <lineage>
        <taxon>Eukaryota</taxon>
        <taxon>Fungi</taxon>
        <taxon>Dikarya</taxon>
        <taxon>Ascomycota</taxon>
        <taxon>Pezizomycotina</taxon>
        <taxon>Dothideomycetes</taxon>
        <taxon>Pleosporomycetidae</taxon>
        <taxon>Pleosporales</taxon>
        <taxon>Pleosporineae</taxon>
        <taxon>Phaeosphaeriaceae</taxon>
        <taxon>Setomelanomma</taxon>
    </lineage>
</organism>